<dbReference type="InterPro" id="IPR025714">
    <property type="entry name" value="Methyltranfer_dom"/>
</dbReference>
<dbReference type="HAMAP" id="MF_03188">
    <property type="entry name" value="Methyltr_EFM4"/>
    <property type="match status" value="1"/>
</dbReference>
<keyword evidence="8" id="KW-1185">Reference proteome</keyword>
<proteinExistence type="inferred from homology"/>
<comment type="function">
    <text evidence="5">S-adenosyl-L-methionine-dependent protein-lysine N-methyltransferase that mono- and dimethylates elongation factor 1-alpha at 'Lys-316'. May play a role in intracellular transport.</text>
</comment>
<evidence type="ECO:0000256" key="5">
    <source>
        <dbReference type="HAMAP-Rule" id="MF_03188"/>
    </source>
</evidence>
<dbReference type="Pfam" id="PF13847">
    <property type="entry name" value="Methyltransf_31"/>
    <property type="match status" value="1"/>
</dbReference>
<dbReference type="GO" id="GO:0016192">
    <property type="term" value="P:vesicle-mediated transport"/>
    <property type="evidence" value="ECO:0007669"/>
    <property type="project" value="UniProtKB-UniRule"/>
</dbReference>
<feature type="domain" description="Methyltransferase" evidence="6">
    <location>
        <begin position="64"/>
        <end position="207"/>
    </location>
</feature>
<keyword evidence="5" id="KW-0813">Transport</keyword>
<dbReference type="STRING" id="1884261.A0A5C3QQ13"/>
<dbReference type="InterPro" id="IPR026635">
    <property type="entry name" value="Efm4/METTL10"/>
</dbReference>
<evidence type="ECO:0000313" key="8">
    <source>
        <dbReference type="Proteomes" id="UP000305067"/>
    </source>
</evidence>
<keyword evidence="2 5" id="KW-0489">Methyltransferase</keyword>
<dbReference type="InterPro" id="IPR029063">
    <property type="entry name" value="SAM-dependent_MTases_sf"/>
</dbReference>
<evidence type="ECO:0000313" key="7">
    <source>
        <dbReference type="EMBL" id="TFL04073.1"/>
    </source>
</evidence>
<accession>A0A5C3QQ13</accession>
<reference evidence="7 8" key="1">
    <citation type="journal article" date="2019" name="Nat. Ecol. Evol.">
        <title>Megaphylogeny resolves global patterns of mushroom evolution.</title>
        <authorList>
            <person name="Varga T."/>
            <person name="Krizsan K."/>
            <person name="Foldi C."/>
            <person name="Dima B."/>
            <person name="Sanchez-Garcia M."/>
            <person name="Sanchez-Ramirez S."/>
            <person name="Szollosi G.J."/>
            <person name="Szarkandi J.G."/>
            <person name="Papp V."/>
            <person name="Albert L."/>
            <person name="Andreopoulos W."/>
            <person name="Angelini C."/>
            <person name="Antonin V."/>
            <person name="Barry K.W."/>
            <person name="Bougher N.L."/>
            <person name="Buchanan P."/>
            <person name="Buyck B."/>
            <person name="Bense V."/>
            <person name="Catcheside P."/>
            <person name="Chovatia M."/>
            <person name="Cooper J."/>
            <person name="Damon W."/>
            <person name="Desjardin D."/>
            <person name="Finy P."/>
            <person name="Geml J."/>
            <person name="Haridas S."/>
            <person name="Hughes K."/>
            <person name="Justo A."/>
            <person name="Karasinski D."/>
            <person name="Kautmanova I."/>
            <person name="Kiss B."/>
            <person name="Kocsube S."/>
            <person name="Kotiranta H."/>
            <person name="LaButti K.M."/>
            <person name="Lechner B.E."/>
            <person name="Liimatainen K."/>
            <person name="Lipzen A."/>
            <person name="Lukacs Z."/>
            <person name="Mihaltcheva S."/>
            <person name="Morgado L.N."/>
            <person name="Niskanen T."/>
            <person name="Noordeloos M.E."/>
            <person name="Ohm R.A."/>
            <person name="Ortiz-Santana B."/>
            <person name="Ovrebo C."/>
            <person name="Racz N."/>
            <person name="Riley R."/>
            <person name="Savchenko A."/>
            <person name="Shiryaev A."/>
            <person name="Soop K."/>
            <person name="Spirin V."/>
            <person name="Szebenyi C."/>
            <person name="Tomsovsky M."/>
            <person name="Tulloss R.E."/>
            <person name="Uehling J."/>
            <person name="Grigoriev I.V."/>
            <person name="Vagvolgyi C."/>
            <person name="Papp T."/>
            <person name="Martin F.M."/>
            <person name="Miettinen O."/>
            <person name="Hibbett D.S."/>
            <person name="Nagy L.G."/>
        </authorList>
    </citation>
    <scope>NUCLEOTIDE SEQUENCE [LARGE SCALE GENOMIC DNA]</scope>
    <source>
        <strain evidence="7 8">CBS 309.79</strain>
    </source>
</reference>
<evidence type="ECO:0000259" key="6">
    <source>
        <dbReference type="Pfam" id="PF13847"/>
    </source>
</evidence>
<comment type="similarity">
    <text evidence="5">Belongs to the class I-like SAM-binding methyltransferase superfamily. EFM4 family.</text>
</comment>
<keyword evidence="4 5" id="KW-0949">S-adenosyl-L-methionine</keyword>
<dbReference type="GO" id="GO:0032259">
    <property type="term" value="P:methylation"/>
    <property type="evidence" value="ECO:0007669"/>
    <property type="project" value="UniProtKB-KW"/>
</dbReference>
<organism evidence="7 8">
    <name type="scientific">Pterulicium gracile</name>
    <dbReference type="NCBI Taxonomy" id="1884261"/>
    <lineage>
        <taxon>Eukaryota</taxon>
        <taxon>Fungi</taxon>
        <taxon>Dikarya</taxon>
        <taxon>Basidiomycota</taxon>
        <taxon>Agaricomycotina</taxon>
        <taxon>Agaricomycetes</taxon>
        <taxon>Agaricomycetidae</taxon>
        <taxon>Agaricales</taxon>
        <taxon>Pleurotineae</taxon>
        <taxon>Pterulaceae</taxon>
        <taxon>Pterulicium</taxon>
    </lineage>
</organism>
<evidence type="ECO:0000256" key="3">
    <source>
        <dbReference type="ARBA" id="ARBA00022679"/>
    </source>
</evidence>
<name>A0A5C3QQ13_9AGAR</name>
<keyword evidence="1 5" id="KW-0963">Cytoplasm</keyword>
<comment type="subcellular location">
    <subcellularLocation>
        <location evidence="5">Cytoplasm</location>
    </subcellularLocation>
</comment>
<dbReference type="SUPFAM" id="SSF53335">
    <property type="entry name" value="S-adenosyl-L-methionine-dependent methyltransferases"/>
    <property type="match status" value="1"/>
</dbReference>
<dbReference type="GO" id="GO:0016279">
    <property type="term" value="F:protein-lysine N-methyltransferase activity"/>
    <property type="evidence" value="ECO:0007669"/>
    <property type="project" value="UniProtKB-UniRule"/>
</dbReference>
<evidence type="ECO:0000256" key="2">
    <source>
        <dbReference type="ARBA" id="ARBA00022603"/>
    </source>
</evidence>
<protein>
    <recommendedName>
        <fullName evidence="5">Protein-lysine N-methyltransferase EFM4</fullName>
        <ecNumber evidence="5">2.1.1.-</ecNumber>
    </recommendedName>
    <alternativeName>
        <fullName evidence="5">Elongation factor methyltransferase 4</fullName>
    </alternativeName>
</protein>
<dbReference type="Proteomes" id="UP000305067">
    <property type="component" value="Unassembled WGS sequence"/>
</dbReference>
<dbReference type="Gene3D" id="3.40.50.150">
    <property type="entry name" value="Vaccinia Virus protein VP39"/>
    <property type="match status" value="1"/>
</dbReference>
<gene>
    <name evidence="5" type="primary">EFM4</name>
    <name evidence="7" type="ORF">BDV98DRAFT_602539</name>
</gene>
<sequence length="228" mass="25464">MSAPEPSQKTRLPPSKLGTKQHWDDVYKREVQNFHDIQDEGEVWFPETVDKIVQWITDNVPSTSTSSVIEIGSGNGALLFSLAEEGFPAEHLFGVDYSEDAIRLAQDIARTRDLSTTVTFAVCDFLREDPEGRSSWDLILDKGTFDAMALLDLKDSALDPQAIYPAKVSRLLSSGGLFLITSCNFTEEELKSIFVTEQVSYFQTIKHRSFSFGGKTGSTYTSVVFKKE</sequence>
<dbReference type="CDD" id="cd02440">
    <property type="entry name" value="AdoMet_MTases"/>
    <property type="match status" value="1"/>
</dbReference>
<dbReference type="EMBL" id="ML178819">
    <property type="protein sequence ID" value="TFL04073.1"/>
    <property type="molecule type" value="Genomic_DNA"/>
</dbReference>
<dbReference type="GO" id="GO:0005737">
    <property type="term" value="C:cytoplasm"/>
    <property type="evidence" value="ECO:0007669"/>
    <property type="project" value="UniProtKB-SubCell"/>
</dbReference>
<dbReference type="PANTHER" id="PTHR12843">
    <property type="entry name" value="PROTEIN-LYSINE N-METHYLTRANSFERASE METTL10"/>
    <property type="match status" value="1"/>
</dbReference>
<dbReference type="AlphaFoldDB" id="A0A5C3QQ13"/>
<dbReference type="PANTHER" id="PTHR12843:SF5">
    <property type="entry name" value="EEF1A LYSINE METHYLTRANSFERASE 2"/>
    <property type="match status" value="1"/>
</dbReference>
<evidence type="ECO:0000256" key="1">
    <source>
        <dbReference type="ARBA" id="ARBA00022490"/>
    </source>
</evidence>
<dbReference type="EC" id="2.1.1.-" evidence="5"/>
<dbReference type="OrthoDB" id="10069295at2759"/>
<evidence type="ECO:0000256" key="4">
    <source>
        <dbReference type="ARBA" id="ARBA00022691"/>
    </source>
</evidence>
<keyword evidence="3 5" id="KW-0808">Transferase</keyword>